<dbReference type="Gene3D" id="3.40.50.300">
    <property type="entry name" value="P-loop containing nucleotide triphosphate hydrolases"/>
    <property type="match status" value="1"/>
</dbReference>
<dbReference type="Pfam" id="PF13469">
    <property type="entry name" value="Sulfotransfer_3"/>
    <property type="match status" value="1"/>
</dbReference>
<dbReference type="KEGG" id="aup:AsAng_0039120"/>
<evidence type="ECO:0000313" key="2">
    <source>
        <dbReference type="Proteomes" id="UP001060919"/>
    </source>
</evidence>
<dbReference type="AlphaFoldDB" id="A0A915YHC9"/>
<name>A0A915YHC9_9BACT</name>
<protein>
    <submittedName>
        <fullName evidence="1">Sulfotransferase</fullName>
    </submittedName>
</protein>
<reference evidence="1" key="1">
    <citation type="submission" date="2022-09" db="EMBL/GenBank/DDBJ databases">
        <title>Aureispira anguillicida sp. nov., isolated from Leptocephalus of Japanese eel Anguilla japonica.</title>
        <authorList>
            <person name="Yuasa K."/>
            <person name="Mekata T."/>
            <person name="Ikunari K."/>
        </authorList>
    </citation>
    <scope>NUCLEOTIDE SEQUENCE</scope>
    <source>
        <strain evidence="1">EL160426</strain>
    </source>
</reference>
<dbReference type="PANTHER" id="PTHR36451">
    <property type="entry name" value="PAPS-DEPENDENT SULFOTRANSFERASE STF3"/>
    <property type="match status" value="1"/>
</dbReference>
<organism evidence="1 2">
    <name type="scientific">Aureispira anguillae</name>
    <dbReference type="NCBI Taxonomy" id="2864201"/>
    <lineage>
        <taxon>Bacteria</taxon>
        <taxon>Pseudomonadati</taxon>
        <taxon>Bacteroidota</taxon>
        <taxon>Saprospiria</taxon>
        <taxon>Saprospirales</taxon>
        <taxon>Saprospiraceae</taxon>
        <taxon>Aureispira</taxon>
    </lineage>
</organism>
<dbReference type="SUPFAM" id="SSF52540">
    <property type="entry name" value="P-loop containing nucleoside triphosphate hydrolases"/>
    <property type="match status" value="1"/>
</dbReference>
<dbReference type="InterPro" id="IPR052736">
    <property type="entry name" value="Stf3_sulfotransferase"/>
</dbReference>
<gene>
    <name evidence="1" type="ORF">AsAng_0039120</name>
</gene>
<dbReference type="EMBL" id="AP026867">
    <property type="protein sequence ID" value="BDS13184.1"/>
    <property type="molecule type" value="Genomic_DNA"/>
</dbReference>
<proteinExistence type="predicted"/>
<sequence>MAKIKENPKANYDIPGSQLYVTRVSNLWKLFGENKTSKSKIPLKLRIYFFSIISTPLQWLQRLILMFKFRNFDLSKTSPVFILGHWRSGTTHVHYTLAKDKQFAYLNNFQSFFFSISMLGMGWLNKLLGPLVPSTRPMDNMEMTLSKPQEEEQVLSNITTAAGVNSFYFPKNRSYFYKYNLFQGISNKEYAKWKKDYTYILKAIAKMKKGNGRLLLKNPNNTARIKQLLELFPKAKFVFIHRNPFQVYLSTKHLHRAVLRSQRLQDISNEEEEEMILENYRLIMQGYLDTRDLVPKGSLVEIAYGDIGKEGELDVFKHIYETLELGDWEQIKPTIQSYLASKKGYKKNKFIPIDPEMVKRIQKEWGFIFEEYGYDLEYKDDTASTIAPKN</sequence>
<dbReference type="Proteomes" id="UP001060919">
    <property type="component" value="Chromosome"/>
</dbReference>
<dbReference type="PANTHER" id="PTHR36451:SF1">
    <property type="entry name" value="OMEGA-HYDROXY-BETA-DIHYDROMENAQUINONE-9 SULFOTRANSFERASE STF3"/>
    <property type="match status" value="1"/>
</dbReference>
<accession>A0A915YHC9</accession>
<keyword evidence="2" id="KW-1185">Reference proteome</keyword>
<dbReference type="InterPro" id="IPR027417">
    <property type="entry name" value="P-loop_NTPase"/>
</dbReference>
<evidence type="ECO:0000313" key="1">
    <source>
        <dbReference type="EMBL" id="BDS13184.1"/>
    </source>
</evidence>
<dbReference type="RefSeq" id="WP_264788479.1">
    <property type="nucleotide sequence ID" value="NZ_AP026867.1"/>
</dbReference>